<accession>A0A505DF44</accession>
<dbReference type="OrthoDB" id="9780241at2"/>
<dbReference type="InterPro" id="IPR013022">
    <property type="entry name" value="Xyl_isomerase-like_TIM-brl"/>
</dbReference>
<organism evidence="2 3">
    <name type="scientific">Streptomyces sporangiiformans</name>
    <dbReference type="NCBI Taxonomy" id="2315329"/>
    <lineage>
        <taxon>Bacteria</taxon>
        <taxon>Bacillati</taxon>
        <taxon>Actinomycetota</taxon>
        <taxon>Actinomycetes</taxon>
        <taxon>Kitasatosporales</taxon>
        <taxon>Streptomycetaceae</taxon>
        <taxon>Streptomyces</taxon>
    </lineage>
</organism>
<dbReference type="PANTHER" id="PTHR12110:SF48">
    <property type="entry name" value="BLL3656 PROTEIN"/>
    <property type="match status" value="1"/>
</dbReference>
<sequence length="278" mass="28966">MNRELTASFVTLSGAGFAQPARVPFAERCRAAAAAGFTGIGLHTDDYRLMGADGASDAYLRAVLGTHGLALNEIEFLSGWAAAGAGDADTVAAAGALGEAFRPHHVTAGEFTADELDIDAAGARLRTICDGVAAYGLRVAVEAFPWSGMKDVATARAVVEASGAANAGLMIDVWHFYNTRSSLADLDGLPPDRIVAVQLNDGCVVDGDFLTEARQGRLLPGDGELDIAGLLLGLHERGFRGPYCVEVNYPGYRDLPVEGMAAQAFTTASKALEALPTH</sequence>
<proteinExistence type="predicted"/>
<keyword evidence="3" id="KW-1185">Reference proteome</keyword>
<evidence type="ECO:0000313" key="3">
    <source>
        <dbReference type="Proteomes" id="UP000317378"/>
    </source>
</evidence>
<name>A0A505DF44_9ACTN</name>
<protein>
    <submittedName>
        <fullName evidence="2">Sugar phosphate isomerase/epimerase</fullName>
    </submittedName>
</protein>
<dbReference type="InterPro" id="IPR050312">
    <property type="entry name" value="IolE/XylAMocC-like"/>
</dbReference>
<dbReference type="InterPro" id="IPR036237">
    <property type="entry name" value="Xyl_isomerase-like_sf"/>
</dbReference>
<dbReference type="SUPFAM" id="SSF51658">
    <property type="entry name" value="Xylose isomerase-like"/>
    <property type="match status" value="1"/>
</dbReference>
<dbReference type="GO" id="GO:0016853">
    <property type="term" value="F:isomerase activity"/>
    <property type="evidence" value="ECO:0007669"/>
    <property type="project" value="UniProtKB-KW"/>
</dbReference>
<evidence type="ECO:0000259" key="1">
    <source>
        <dbReference type="Pfam" id="PF01261"/>
    </source>
</evidence>
<dbReference type="Proteomes" id="UP000317378">
    <property type="component" value="Unassembled WGS sequence"/>
</dbReference>
<evidence type="ECO:0000313" key="2">
    <source>
        <dbReference type="EMBL" id="TPQ21350.1"/>
    </source>
</evidence>
<comment type="caution">
    <text evidence="2">The sequence shown here is derived from an EMBL/GenBank/DDBJ whole genome shotgun (WGS) entry which is preliminary data.</text>
</comment>
<dbReference type="RefSeq" id="WP_119101045.1">
    <property type="nucleotide sequence ID" value="NZ_QXMJ01000119.1"/>
</dbReference>
<dbReference type="Gene3D" id="3.20.20.150">
    <property type="entry name" value="Divalent-metal-dependent TIM barrel enzymes"/>
    <property type="match status" value="1"/>
</dbReference>
<dbReference type="Pfam" id="PF01261">
    <property type="entry name" value="AP_endonuc_2"/>
    <property type="match status" value="1"/>
</dbReference>
<keyword evidence="2" id="KW-0413">Isomerase</keyword>
<dbReference type="PANTHER" id="PTHR12110">
    <property type="entry name" value="HYDROXYPYRUVATE ISOMERASE"/>
    <property type="match status" value="1"/>
</dbReference>
<dbReference type="EMBL" id="VCHX02000119">
    <property type="protein sequence ID" value="TPQ21350.1"/>
    <property type="molecule type" value="Genomic_DNA"/>
</dbReference>
<reference evidence="2 3" key="1">
    <citation type="submission" date="2019-06" db="EMBL/GenBank/DDBJ databases">
        <title>Streptomyces sporangiiformans sp. nov., a novel actinomycete isolated from soil in Mount Song.</title>
        <authorList>
            <person name="Han L."/>
        </authorList>
    </citation>
    <scope>NUCLEOTIDE SEQUENCE [LARGE SCALE GENOMIC DNA]</scope>
    <source>
        <strain evidence="2 3">NEAU-SSA 1</strain>
    </source>
</reference>
<feature type="domain" description="Xylose isomerase-like TIM barrel" evidence="1">
    <location>
        <begin position="30"/>
        <end position="256"/>
    </location>
</feature>
<gene>
    <name evidence="2" type="ORF">FGD71_015490</name>
</gene>
<dbReference type="AlphaFoldDB" id="A0A505DF44"/>